<accession>A0A0D7X6R4</accession>
<dbReference type="AlphaFoldDB" id="A0A0D7X6R4"/>
<evidence type="ECO:0000256" key="1">
    <source>
        <dbReference type="SAM" id="MobiDB-lite"/>
    </source>
</evidence>
<keyword evidence="3" id="KW-1185">Reference proteome</keyword>
<evidence type="ECO:0000313" key="3">
    <source>
        <dbReference type="Proteomes" id="UP000032534"/>
    </source>
</evidence>
<dbReference type="PATRIC" id="fig|159743.3.peg.2264"/>
<dbReference type="EMBL" id="JTHP01000016">
    <property type="protein sequence ID" value="KJD45692.1"/>
    <property type="molecule type" value="Genomic_DNA"/>
</dbReference>
<feature type="compositionally biased region" description="Polar residues" evidence="1">
    <location>
        <begin position="1"/>
        <end position="18"/>
    </location>
</feature>
<evidence type="ECO:0000313" key="2">
    <source>
        <dbReference type="EMBL" id="KJD45692.1"/>
    </source>
</evidence>
<protein>
    <submittedName>
        <fullName evidence="2">Uncharacterized protein</fullName>
    </submittedName>
</protein>
<feature type="region of interest" description="Disordered" evidence="1">
    <location>
        <begin position="1"/>
        <end position="31"/>
    </location>
</feature>
<sequence length="71" mass="8030">MAYSTSGVWQEGSVSSASRLDRNSFPDGIEQVEGPYFDFFLGLRGECEGDRHERLTQARASLYVRTRQLTP</sequence>
<gene>
    <name evidence="2" type="ORF">QD47_10160</name>
</gene>
<reference evidence="2 3" key="1">
    <citation type="submission" date="2014-11" db="EMBL/GenBank/DDBJ databases">
        <title>Draft Genome Sequences of Paenibacillus polymyxa NRRL B-30509 and Paenibacillus terrae NRRL B-30644, Strains from a Poultry Environment that Produce Tridecaptin A and Paenicidins.</title>
        <authorList>
            <person name="van Belkum M.J."/>
            <person name="Lohans C.T."/>
            <person name="Vederas J.C."/>
        </authorList>
    </citation>
    <scope>NUCLEOTIDE SEQUENCE [LARGE SCALE GENOMIC DNA]</scope>
    <source>
        <strain evidence="2 3">NRRL B-30644</strain>
    </source>
</reference>
<comment type="caution">
    <text evidence="2">The sequence shown here is derived from an EMBL/GenBank/DDBJ whole genome shotgun (WGS) entry which is preliminary data.</text>
</comment>
<proteinExistence type="predicted"/>
<organism evidence="2 3">
    <name type="scientific">Paenibacillus terrae</name>
    <dbReference type="NCBI Taxonomy" id="159743"/>
    <lineage>
        <taxon>Bacteria</taxon>
        <taxon>Bacillati</taxon>
        <taxon>Bacillota</taxon>
        <taxon>Bacilli</taxon>
        <taxon>Bacillales</taxon>
        <taxon>Paenibacillaceae</taxon>
        <taxon>Paenibacillus</taxon>
    </lineage>
</organism>
<name>A0A0D7X6R4_9BACL</name>
<dbReference type="Proteomes" id="UP000032534">
    <property type="component" value="Unassembled WGS sequence"/>
</dbReference>